<feature type="domain" description="ABC3 transporter permease C-terminal" evidence="8">
    <location>
        <begin position="691"/>
        <end position="804"/>
    </location>
</feature>
<feature type="domain" description="MacB-like periplasmic core" evidence="9">
    <location>
        <begin position="23"/>
        <end position="237"/>
    </location>
</feature>
<reference evidence="10 11" key="1">
    <citation type="submission" date="2019-03" db="EMBL/GenBank/DDBJ databases">
        <title>Genomic Encyclopedia of Type Strains, Phase IV (KMG-IV): sequencing the most valuable type-strain genomes for metagenomic binning, comparative biology and taxonomic classification.</title>
        <authorList>
            <person name="Goeker M."/>
        </authorList>
    </citation>
    <scope>NUCLEOTIDE SEQUENCE [LARGE SCALE GENOMIC DNA]</scope>
    <source>
        <strain evidence="10 11">DSM 103428</strain>
    </source>
</reference>
<dbReference type="NCBIfam" id="TIGR03434">
    <property type="entry name" value="ADOP"/>
    <property type="match status" value="1"/>
</dbReference>
<evidence type="ECO:0000259" key="9">
    <source>
        <dbReference type="Pfam" id="PF12704"/>
    </source>
</evidence>
<accession>A0A4R1LAW0</accession>
<feature type="domain" description="MacB-like periplasmic core" evidence="9">
    <location>
        <begin position="424"/>
        <end position="624"/>
    </location>
</feature>
<proteinExistence type="inferred from homology"/>
<comment type="caution">
    <text evidence="10">The sequence shown here is derived from an EMBL/GenBank/DDBJ whole genome shotgun (WGS) entry which is preliminary data.</text>
</comment>
<evidence type="ECO:0000313" key="10">
    <source>
        <dbReference type="EMBL" id="TCK75598.1"/>
    </source>
</evidence>
<dbReference type="EMBL" id="SMGK01000001">
    <property type="protein sequence ID" value="TCK75598.1"/>
    <property type="molecule type" value="Genomic_DNA"/>
</dbReference>
<comment type="similarity">
    <text evidence="6">Belongs to the ABC-4 integral membrane protein family.</text>
</comment>
<feature type="transmembrane region" description="Helical" evidence="7">
    <location>
        <begin position="418"/>
        <end position="442"/>
    </location>
</feature>
<comment type="subcellular location">
    <subcellularLocation>
        <location evidence="1">Cell membrane</location>
        <topology evidence="1">Multi-pass membrane protein</topology>
    </subcellularLocation>
</comment>
<feature type="transmembrane region" description="Helical" evidence="7">
    <location>
        <begin position="20"/>
        <end position="43"/>
    </location>
</feature>
<dbReference type="RefSeq" id="WP_131991476.1">
    <property type="nucleotide sequence ID" value="NZ_SMGK01000001.1"/>
</dbReference>
<gene>
    <name evidence="10" type="ORF">C7378_0584</name>
</gene>
<keyword evidence="4 7" id="KW-1133">Transmembrane helix</keyword>
<evidence type="ECO:0000313" key="11">
    <source>
        <dbReference type="Proteomes" id="UP000295210"/>
    </source>
</evidence>
<dbReference type="InterPro" id="IPR017800">
    <property type="entry name" value="ADOP"/>
</dbReference>
<dbReference type="GO" id="GO:0022857">
    <property type="term" value="F:transmembrane transporter activity"/>
    <property type="evidence" value="ECO:0007669"/>
    <property type="project" value="TreeGrafter"/>
</dbReference>
<keyword evidence="3 7" id="KW-0812">Transmembrane</keyword>
<dbReference type="Pfam" id="PF02687">
    <property type="entry name" value="FtsX"/>
    <property type="match status" value="2"/>
</dbReference>
<evidence type="ECO:0000256" key="3">
    <source>
        <dbReference type="ARBA" id="ARBA00022692"/>
    </source>
</evidence>
<evidence type="ECO:0000256" key="2">
    <source>
        <dbReference type="ARBA" id="ARBA00022475"/>
    </source>
</evidence>
<evidence type="ECO:0000256" key="1">
    <source>
        <dbReference type="ARBA" id="ARBA00004651"/>
    </source>
</evidence>
<dbReference type="OrthoDB" id="102443at2"/>
<organism evidence="10 11">
    <name type="scientific">Acidipila rosea</name>
    <dbReference type="NCBI Taxonomy" id="768535"/>
    <lineage>
        <taxon>Bacteria</taxon>
        <taxon>Pseudomonadati</taxon>
        <taxon>Acidobacteriota</taxon>
        <taxon>Terriglobia</taxon>
        <taxon>Terriglobales</taxon>
        <taxon>Acidobacteriaceae</taxon>
        <taxon>Acidipila</taxon>
    </lineage>
</organism>
<keyword evidence="11" id="KW-1185">Reference proteome</keyword>
<feature type="domain" description="ABC3 transporter permease C-terminal" evidence="8">
    <location>
        <begin position="277"/>
        <end position="396"/>
    </location>
</feature>
<evidence type="ECO:0000256" key="6">
    <source>
        <dbReference type="ARBA" id="ARBA00038076"/>
    </source>
</evidence>
<sequence length="811" mass="87157">MNTLAADLKYALRQLRTSPGFAIVALLALALSVGAAATVFSVVDAVMIRPLPFAHADRIMMPETISRSGYSQPPSYLSYRDMRAQNKSFEELAGYSDFFTVNLQTPSGPVSLHATKGTDNFFRVFGVAPLLGRTYLPGEDQPGRDDVVVLSYQVWQDNFNGQKDILGHTVDLDGHPYTVIGVMPADFEYPMRGQRLIYTPLHPPEAWAKERGTHWLSTVGLLKPGMSRQQAEADMSRVMADLGKAYPDTDAGRKVELRSLAQAVTGDVQGPLTTLSFAVLALLAIGCVNVAGLLLARGVKREREIAMRAAVGASRSRLVGQMLTESLVLAALGCIGGCGVAAVLLAALKFFLVHAMARGEQVGLNLPVLGAALAISVVTTVVASLAPALRLSGTDPNRALKAGGSAGTGRGQHRLRTAFLVTQVALSMVLLVVSGLMMAALVRTRNTPLGFEPDNIAALELNLSPGRYENRDPLTGFYNPLLERVQHLPGVQAAGYINMVPIRSYGSNSDVHIKGQPPYPPNQEMLAEERFVSPSYFKALDLKLVQGRLLDRATDRPGGRPAIVVNQAFVKKFFHAGADPIGQYLDSGGLSENPPVIVGVVSNARQNLNQPTLAEMDFLDAQTPAELRNQVLQSSNLVIRTKGDPRAVYSAVRRALHDVDATVPFGTPETMTEIVADQMVMRRMEGWLFGIFAGLAVMLAVIGLYGLISHEVAIGTHDIGVRMAIGATRERVVRGIFQRVGAMLLAGVAAGLLLTAMARKMIDAVVRIEPGRDTALILLLAVGLMVAGLLAAVWPARRAASVEPMEALRYE</sequence>
<feature type="transmembrane region" description="Helical" evidence="7">
    <location>
        <begin position="775"/>
        <end position="796"/>
    </location>
</feature>
<evidence type="ECO:0000256" key="7">
    <source>
        <dbReference type="SAM" id="Phobius"/>
    </source>
</evidence>
<evidence type="ECO:0000259" key="8">
    <source>
        <dbReference type="Pfam" id="PF02687"/>
    </source>
</evidence>
<keyword evidence="5 7" id="KW-0472">Membrane</keyword>
<feature type="transmembrane region" description="Helical" evidence="7">
    <location>
        <begin position="364"/>
        <end position="386"/>
    </location>
</feature>
<feature type="transmembrane region" description="Helical" evidence="7">
    <location>
        <begin position="327"/>
        <end position="352"/>
    </location>
</feature>
<feature type="transmembrane region" description="Helical" evidence="7">
    <location>
        <begin position="736"/>
        <end position="754"/>
    </location>
</feature>
<dbReference type="InterPro" id="IPR025857">
    <property type="entry name" value="MacB_PCD"/>
</dbReference>
<feature type="transmembrane region" description="Helical" evidence="7">
    <location>
        <begin position="275"/>
        <end position="296"/>
    </location>
</feature>
<dbReference type="AlphaFoldDB" id="A0A4R1LAW0"/>
<dbReference type="InterPro" id="IPR003838">
    <property type="entry name" value="ABC3_permease_C"/>
</dbReference>
<protein>
    <submittedName>
        <fullName evidence="10">Putative permease</fullName>
    </submittedName>
</protein>
<keyword evidence="2" id="KW-1003">Cell membrane</keyword>
<feature type="transmembrane region" description="Helical" evidence="7">
    <location>
        <begin position="687"/>
        <end position="708"/>
    </location>
</feature>
<dbReference type="PANTHER" id="PTHR30572:SF4">
    <property type="entry name" value="ABC TRANSPORTER PERMEASE YTRF"/>
    <property type="match status" value="1"/>
</dbReference>
<dbReference type="Pfam" id="PF12704">
    <property type="entry name" value="MacB_PCD"/>
    <property type="match status" value="2"/>
</dbReference>
<dbReference type="GO" id="GO:0005886">
    <property type="term" value="C:plasma membrane"/>
    <property type="evidence" value="ECO:0007669"/>
    <property type="project" value="UniProtKB-SubCell"/>
</dbReference>
<dbReference type="InterPro" id="IPR050250">
    <property type="entry name" value="Macrolide_Exporter_MacB"/>
</dbReference>
<dbReference type="Proteomes" id="UP000295210">
    <property type="component" value="Unassembled WGS sequence"/>
</dbReference>
<dbReference type="PANTHER" id="PTHR30572">
    <property type="entry name" value="MEMBRANE COMPONENT OF TRANSPORTER-RELATED"/>
    <property type="match status" value="1"/>
</dbReference>
<evidence type="ECO:0000256" key="4">
    <source>
        <dbReference type="ARBA" id="ARBA00022989"/>
    </source>
</evidence>
<name>A0A4R1LAW0_9BACT</name>
<evidence type="ECO:0000256" key="5">
    <source>
        <dbReference type="ARBA" id="ARBA00023136"/>
    </source>
</evidence>